<dbReference type="PRINTS" id="PR00598">
    <property type="entry name" value="HTHMARR"/>
</dbReference>
<dbReference type="PROSITE" id="PS50995">
    <property type="entry name" value="HTH_MARR_2"/>
    <property type="match status" value="1"/>
</dbReference>
<reference evidence="2 3" key="1">
    <citation type="submission" date="2018-10" db="EMBL/GenBank/DDBJ databases">
        <title>Genomic Encyclopedia of Archaeal and Bacterial Type Strains, Phase II (KMG-II): from individual species to whole genera.</title>
        <authorList>
            <person name="Goeker M."/>
        </authorList>
    </citation>
    <scope>NUCLEOTIDE SEQUENCE [LARGE SCALE GENOMIC DNA]</scope>
    <source>
        <strain evidence="2 3">DSM 14954</strain>
    </source>
</reference>
<dbReference type="SMART" id="SM00347">
    <property type="entry name" value="HTH_MARR"/>
    <property type="match status" value="1"/>
</dbReference>
<evidence type="ECO:0000313" key="3">
    <source>
        <dbReference type="Proteomes" id="UP000278962"/>
    </source>
</evidence>
<keyword evidence="3" id="KW-1185">Reference proteome</keyword>
<comment type="caution">
    <text evidence="2">The sequence shown here is derived from an EMBL/GenBank/DDBJ whole genome shotgun (WGS) entry which is preliminary data.</text>
</comment>
<dbReference type="EMBL" id="RBIL01000002">
    <property type="protein sequence ID" value="RKQ87122.1"/>
    <property type="molecule type" value="Genomic_DNA"/>
</dbReference>
<dbReference type="SUPFAM" id="SSF46785">
    <property type="entry name" value="Winged helix' DNA-binding domain"/>
    <property type="match status" value="1"/>
</dbReference>
<dbReference type="InterPro" id="IPR036390">
    <property type="entry name" value="WH_DNA-bd_sf"/>
</dbReference>
<dbReference type="Proteomes" id="UP000278962">
    <property type="component" value="Unassembled WGS sequence"/>
</dbReference>
<gene>
    <name evidence="2" type="ORF">C8N24_5142</name>
</gene>
<dbReference type="GO" id="GO:0003700">
    <property type="term" value="F:DNA-binding transcription factor activity"/>
    <property type="evidence" value="ECO:0007669"/>
    <property type="project" value="InterPro"/>
</dbReference>
<dbReference type="GO" id="GO:0006950">
    <property type="term" value="P:response to stress"/>
    <property type="evidence" value="ECO:0007669"/>
    <property type="project" value="TreeGrafter"/>
</dbReference>
<dbReference type="AlphaFoldDB" id="A0A660L2M2"/>
<dbReference type="RefSeq" id="WP_121258000.1">
    <property type="nucleotide sequence ID" value="NZ_RBIL01000002.1"/>
</dbReference>
<proteinExistence type="predicted"/>
<accession>A0A660L2M2</accession>
<name>A0A660L2M2_9ACTN</name>
<dbReference type="OrthoDB" id="8635520at2"/>
<dbReference type="InterPro" id="IPR036388">
    <property type="entry name" value="WH-like_DNA-bd_sf"/>
</dbReference>
<dbReference type="InterPro" id="IPR039422">
    <property type="entry name" value="MarR/SlyA-like"/>
</dbReference>
<protein>
    <submittedName>
        <fullName evidence="2">MarR family transcriptional regulator</fullName>
    </submittedName>
</protein>
<organism evidence="2 3">
    <name type="scientific">Solirubrobacter pauli</name>
    <dbReference type="NCBI Taxonomy" id="166793"/>
    <lineage>
        <taxon>Bacteria</taxon>
        <taxon>Bacillati</taxon>
        <taxon>Actinomycetota</taxon>
        <taxon>Thermoleophilia</taxon>
        <taxon>Solirubrobacterales</taxon>
        <taxon>Solirubrobacteraceae</taxon>
        <taxon>Solirubrobacter</taxon>
    </lineage>
</organism>
<dbReference type="PANTHER" id="PTHR33164">
    <property type="entry name" value="TRANSCRIPTIONAL REGULATOR, MARR FAMILY"/>
    <property type="match status" value="1"/>
</dbReference>
<dbReference type="InterPro" id="IPR000835">
    <property type="entry name" value="HTH_MarR-typ"/>
</dbReference>
<dbReference type="Gene3D" id="1.10.10.10">
    <property type="entry name" value="Winged helix-like DNA-binding domain superfamily/Winged helix DNA-binding domain"/>
    <property type="match status" value="1"/>
</dbReference>
<evidence type="ECO:0000313" key="2">
    <source>
        <dbReference type="EMBL" id="RKQ87122.1"/>
    </source>
</evidence>
<sequence length="148" mass="16629">MAADRLSATELAAWRGMLEAHARVTRALDAQMRSEHGLPVSSYEVLMFLADAPGHRLRMSEIADRVLLSRSGLTRLVDRLEHLGFVSRCGVETDGRGAYAQLTDAGLDESRAARRTHLEGVRRFFLDRLTEDDQEALAAVWDRLERSH</sequence>
<evidence type="ECO:0000259" key="1">
    <source>
        <dbReference type="PROSITE" id="PS50995"/>
    </source>
</evidence>
<feature type="domain" description="HTH marR-type" evidence="1">
    <location>
        <begin position="1"/>
        <end position="146"/>
    </location>
</feature>
<dbReference type="PANTHER" id="PTHR33164:SF99">
    <property type="entry name" value="MARR FAMILY REGULATORY PROTEIN"/>
    <property type="match status" value="1"/>
</dbReference>
<dbReference type="Pfam" id="PF12802">
    <property type="entry name" value="MarR_2"/>
    <property type="match status" value="1"/>
</dbReference>